<keyword evidence="5 6" id="KW-0067">ATP-binding</keyword>
<dbReference type="Pfam" id="PF02457">
    <property type="entry name" value="DAC"/>
    <property type="match status" value="1"/>
</dbReference>
<evidence type="ECO:0000256" key="6">
    <source>
        <dbReference type="HAMAP-Rule" id="MF_01499"/>
    </source>
</evidence>
<dbReference type="HAMAP" id="MF_01499">
    <property type="entry name" value="DacA"/>
    <property type="match status" value="1"/>
</dbReference>
<dbReference type="GO" id="GO:0106408">
    <property type="term" value="F:diadenylate cyclase activity"/>
    <property type="evidence" value="ECO:0007669"/>
    <property type="project" value="UniProtKB-EC"/>
</dbReference>
<dbReference type="SUPFAM" id="SSF143597">
    <property type="entry name" value="YojJ-like"/>
    <property type="match status" value="1"/>
</dbReference>
<dbReference type="InterPro" id="IPR003390">
    <property type="entry name" value="DNA_integrity_scan_DisA_N"/>
</dbReference>
<evidence type="ECO:0000256" key="2">
    <source>
        <dbReference type="ARBA" id="ARBA00022679"/>
    </source>
</evidence>
<keyword evidence="10" id="KW-1185">Reference proteome</keyword>
<dbReference type="NCBIfam" id="TIGR00159">
    <property type="entry name" value="diadenylate cyclase CdaA"/>
    <property type="match status" value="1"/>
</dbReference>
<dbReference type="Proteomes" id="UP001379533">
    <property type="component" value="Chromosome"/>
</dbReference>
<dbReference type="EMBL" id="CP089982">
    <property type="protein sequence ID" value="WXA92452.1"/>
    <property type="molecule type" value="Genomic_DNA"/>
</dbReference>
<evidence type="ECO:0000256" key="5">
    <source>
        <dbReference type="ARBA" id="ARBA00022840"/>
    </source>
</evidence>
<dbReference type="Pfam" id="PF19293">
    <property type="entry name" value="CdaA_N"/>
    <property type="match status" value="1"/>
</dbReference>
<comment type="subunit">
    <text evidence="6">Probably a homodimer.</text>
</comment>
<feature type="transmembrane region" description="Helical" evidence="6">
    <location>
        <begin position="43"/>
        <end position="60"/>
    </location>
</feature>
<evidence type="ECO:0000256" key="7">
    <source>
        <dbReference type="SAM" id="MobiDB-lite"/>
    </source>
</evidence>
<feature type="domain" description="DAC" evidence="8">
    <location>
        <begin position="88"/>
        <end position="248"/>
    </location>
</feature>
<keyword evidence="3 6" id="KW-0548">Nucleotidyltransferase</keyword>
<evidence type="ECO:0000313" key="10">
    <source>
        <dbReference type="Proteomes" id="UP001379533"/>
    </source>
</evidence>
<dbReference type="Gene3D" id="3.40.1700.10">
    <property type="entry name" value="DNA integrity scanning protein, DisA, N-terminal domain"/>
    <property type="match status" value="1"/>
</dbReference>
<keyword evidence="6" id="KW-0812">Transmembrane</keyword>
<comment type="catalytic activity">
    <reaction evidence="1 6">
        <text>2 ATP = 3',3'-c-di-AMP + 2 diphosphate</text>
        <dbReference type="Rhea" id="RHEA:35655"/>
        <dbReference type="ChEBI" id="CHEBI:30616"/>
        <dbReference type="ChEBI" id="CHEBI:33019"/>
        <dbReference type="ChEBI" id="CHEBI:71500"/>
        <dbReference type="EC" id="2.7.7.85"/>
    </reaction>
</comment>
<dbReference type="PROSITE" id="PS51794">
    <property type="entry name" value="DAC"/>
    <property type="match status" value="1"/>
</dbReference>
<evidence type="ECO:0000256" key="1">
    <source>
        <dbReference type="ARBA" id="ARBA00000877"/>
    </source>
</evidence>
<name>A0ABZ2K5F0_9BACT</name>
<dbReference type="EC" id="2.7.7.85" evidence="6"/>
<reference evidence="9 10" key="1">
    <citation type="submission" date="2021-12" db="EMBL/GenBank/DDBJ databases">
        <title>Discovery of the Pendulisporaceae a myxobacterial family with distinct sporulation behavior and unique specialized metabolism.</title>
        <authorList>
            <person name="Garcia R."/>
            <person name="Popoff A."/>
            <person name="Bader C.D."/>
            <person name="Loehr J."/>
            <person name="Walesch S."/>
            <person name="Walt C."/>
            <person name="Boldt J."/>
            <person name="Bunk B."/>
            <person name="Haeckl F.J.F.P.J."/>
            <person name="Gunesch A.P."/>
            <person name="Birkelbach J."/>
            <person name="Nuebel U."/>
            <person name="Pietschmann T."/>
            <person name="Bach T."/>
            <person name="Mueller R."/>
        </authorList>
    </citation>
    <scope>NUCLEOTIDE SEQUENCE [LARGE SCALE GENOMIC DNA]</scope>
    <source>
        <strain evidence="9 10">MSr12523</strain>
    </source>
</reference>
<keyword evidence="6" id="KW-1003">Cell membrane</keyword>
<evidence type="ECO:0000259" key="8">
    <source>
        <dbReference type="PROSITE" id="PS51794"/>
    </source>
</evidence>
<accession>A0ABZ2K5F0</accession>
<keyword evidence="2 6" id="KW-0808">Transferase</keyword>
<comment type="function">
    <text evidence="6">Catalyzes the condensation of 2 ATP molecules into cyclic di-AMP (c-di-AMP), a second messenger used to regulate differing processes in different bacteria.</text>
</comment>
<feature type="region of interest" description="Disordered" evidence="7">
    <location>
        <begin position="263"/>
        <end position="367"/>
    </location>
</feature>
<feature type="compositionally biased region" description="Basic and acidic residues" evidence="7">
    <location>
        <begin position="315"/>
        <end position="328"/>
    </location>
</feature>
<dbReference type="InterPro" id="IPR045585">
    <property type="entry name" value="CdaA_N"/>
</dbReference>
<dbReference type="RefSeq" id="WP_394843055.1">
    <property type="nucleotide sequence ID" value="NZ_CP089982.1"/>
</dbReference>
<evidence type="ECO:0000256" key="3">
    <source>
        <dbReference type="ARBA" id="ARBA00022695"/>
    </source>
</evidence>
<feature type="transmembrane region" description="Helical" evidence="6">
    <location>
        <begin position="17"/>
        <end position="36"/>
    </location>
</feature>
<keyword evidence="6" id="KW-1133">Transmembrane helix</keyword>
<evidence type="ECO:0000313" key="9">
    <source>
        <dbReference type="EMBL" id="WXA92452.1"/>
    </source>
</evidence>
<dbReference type="InterPro" id="IPR050338">
    <property type="entry name" value="DisA"/>
</dbReference>
<keyword evidence="4 6" id="KW-0547">Nucleotide-binding</keyword>
<protein>
    <recommendedName>
        <fullName evidence="6">Diadenylate cyclase</fullName>
        <shortName evidence="6">DAC</shortName>
        <ecNumber evidence="6">2.7.7.85</ecNumber>
    </recommendedName>
    <alternativeName>
        <fullName evidence="6">Cyclic-di-AMP synthase</fullName>
        <shortName evidence="6">c-di-AMP synthase</shortName>
    </alternativeName>
</protein>
<dbReference type="PANTHER" id="PTHR34185:SF1">
    <property type="entry name" value="DIADENYLATE CYCLASE"/>
    <property type="match status" value="1"/>
</dbReference>
<sequence length="367" mass="40175">MLEGLLHLFSVRPPREILIDILDLLVVTYVIYRALIVMRGTRAMQMGTGLAVIFVVYLVARWLNIVTLYNLLSSLLSSIILVVVVVFQNDIRRALMRVGARAFLGGISRQQESRVIDEVVAAATELARHRIGALICFEQDANLDEFVVGQGTLIDAQVQRELLVGIFLPESLNKLHDGSVVIRNLRVAKAGVFFPMPDTKVLDKSLGSRHRAALGITEETDAVVVVVSEERGTISFCFNGNIISNLDGASLRQALLGLFGQRARKKKVPPKKDKERQTGSYRFSLPPRSSKNDAAPASLQPQSDRVPPSSAERPPVPRDSLDDIDPRPEPSPPRRLAPAKPIETPAPAPSSLQGTQVPTTTSGESDK</sequence>
<keyword evidence="6" id="KW-0472">Membrane</keyword>
<evidence type="ECO:0000256" key="4">
    <source>
        <dbReference type="ARBA" id="ARBA00022741"/>
    </source>
</evidence>
<comment type="similarity">
    <text evidence="6">Belongs to the adenylate cyclase family. DacA/CdaA subfamily.</text>
</comment>
<feature type="transmembrane region" description="Helical" evidence="6">
    <location>
        <begin position="66"/>
        <end position="87"/>
    </location>
</feature>
<dbReference type="InterPro" id="IPR034701">
    <property type="entry name" value="CdaA"/>
</dbReference>
<comment type="caution">
    <text evidence="6">Lacks conserved residue(s) required for the propagation of feature annotation.</text>
</comment>
<dbReference type="InterPro" id="IPR036888">
    <property type="entry name" value="DNA_integrity_DisA_N_sf"/>
</dbReference>
<feature type="compositionally biased region" description="Polar residues" evidence="7">
    <location>
        <begin position="350"/>
        <end position="367"/>
    </location>
</feature>
<organism evidence="9 10">
    <name type="scientific">Pendulispora brunnea</name>
    <dbReference type="NCBI Taxonomy" id="2905690"/>
    <lineage>
        <taxon>Bacteria</taxon>
        <taxon>Pseudomonadati</taxon>
        <taxon>Myxococcota</taxon>
        <taxon>Myxococcia</taxon>
        <taxon>Myxococcales</taxon>
        <taxon>Sorangiineae</taxon>
        <taxon>Pendulisporaceae</taxon>
        <taxon>Pendulispora</taxon>
    </lineage>
</organism>
<proteinExistence type="inferred from homology"/>
<gene>
    <name evidence="9" type="primary">cdaA</name>
    <name evidence="6" type="synonym">dacA</name>
    <name evidence="9" type="ORF">LZC95_39135</name>
</gene>
<dbReference type="PANTHER" id="PTHR34185">
    <property type="entry name" value="DIADENYLATE CYCLASE"/>
    <property type="match status" value="1"/>
</dbReference>